<proteinExistence type="predicted"/>
<dbReference type="AlphaFoldDB" id="A0A377ZSY3"/>
<evidence type="ECO:0000313" key="3">
    <source>
        <dbReference type="Proteomes" id="UP000254487"/>
    </source>
</evidence>
<dbReference type="Proteomes" id="UP000254487">
    <property type="component" value="Unassembled WGS sequence"/>
</dbReference>
<dbReference type="EMBL" id="UGLW01000003">
    <property type="protein sequence ID" value="STU84437.1"/>
    <property type="molecule type" value="Genomic_DNA"/>
</dbReference>
<feature type="region of interest" description="Disordered" evidence="1">
    <location>
        <begin position="117"/>
        <end position="138"/>
    </location>
</feature>
<evidence type="ECO:0000256" key="1">
    <source>
        <dbReference type="SAM" id="MobiDB-lite"/>
    </source>
</evidence>
<feature type="region of interest" description="Disordered" evidence="1">
    <location>
        <begin position="51"/>
        <end position="73"/>
    </location>
</feature>
<gene>
    <name evidence="2" type="ORF">NCTC10313_04039</name>
</gene>
<protein>
    <submittedName>
        <fullName evidence="2">Type VI secretion protein VasK</fullName>
    </submittedName>
</protein>
<evidence type="ECO:0000313" key="2">
    <source>
        <dbReference type="EMBL" id="STU84437.1"/>
    </source>
</evidence>
<sequence length="138" mass="14410">MVTDQLTLISDVRQSPLIALDEYPCLAGAGGATKGGAVDSLIKSAKDLVGGKDKPVIDQSAAGPQGPLDDTFGPLLQLMGKNTGSNVMSADSTLSLQTYLTRITRVRLRLQQVANASDPQEMMADPGADRLPRGKAST</sequence>
<reference evidence="2 3" key="1">
    <citation type="submission" date="2018-06" db="EMBL/GenBank/DDBJ databases">
        <authorList>
            <consortium name="Pathogen Informatics"/>
            <person name="Doyle S."/>
        </authorList>
    </citation>
    <scope>NUCLEOTIDE SEQUENCE [LARGE SCALE GENOMIC DNA]</scope>
    <source>
        <strain evidence="2 3">NCTC10313</strain>
    </source>
</reference>
<organism evidence="2 3">
    <name type="scientific">Klebsiella pneumoniae subsp. ozaenae</name>
    <dbReference type="NCBI Taxonomy" id="574"/>
    <lineage>
        <taxon>Bacteria</taxon>
        <taxon>Pseudomonadati</taxon>
        <taxon>Pseudomonadota</taxon>
        <taxon>Gammaproteobacteria</taxon>
        <taxon>Enterobacterales</taxon>
        <taxon>Enterobacteriaceae</taxon>
        <taxon>Klebsiella/Raoultella group</taxon>
        <taxon>Klebsiella</taxon>
        <taxon>Klebsiella pneumoniae complex</taxon>
    </lineage>
</organism>
<name>A0A377ZSY3_KLEPO</name>
<accession>A0A377ZSY3</accession>